<dbReference type="Proteomes" id="UP001558652">
    <property type="component" value="Unassembled WGS sequence"/>
</dbReference>
<organism evidence="2 3">
    <name type="scientific">Ranatra chinensis</name>
    <dbReference type="NCBI Taxonomy" id="642074"/>
    <lineage>
        <taxon>Eukaryota</taxon>
        <taxon>Metazoa</taxon>
        <taxon>Ecdysozoa</taxon>
        <taxon>Arthropoda</taxon>
        <taxon>Hexapoda</taxon>
        <taxon>Insecta</taxon>
        <taxon>Pterygota</taxon>
        <taxon>Neoptera</taxon>
        <taxon>Paraneoptera</taxon>
        <taxon>Hemiptera</taxon>
        <taxon>Heteroptera</taxon>
        <taxon>Panheteroptera</taxon>
        <taxon>Nepomorpha</taxon>
        <taxon>Nepidae</taxon>
        <taxon>Ranatrinae</taxon>
        <taxon>Ranatra</taxon>
    </lineage>
</organism>
<dbReference type="AlphaFoldDB" id="A0ABD0YJD8"/>
<dbReference type="EMBL" id="JBFDAA010000020">
    <property type="protein sequence ID" value="KAL1115325.1"/>
    <property type="molecule type" value="Genomic_DNA"/>
</dbReference>
<keyword evidence="3" id="KW-1185">Reference proteome</keyword>
<evidence type="ECO:0000256" key="1">
    <source>
        <dbReference type="SAM" id="MobiDB-lite"/>
    </source>
</evidence>
<accession>A0ABD0YJD8</accession>
<protein>
    <recommendedName>
        <fullName evidence="4">Transposase-associated domain-containing protein</fullName>
    </recommendedName>
</protein>
<name>A0ABD0YJD8_9HEMI</name>
<reference evidence="2 3" key="1">
    <citation type="submission" date="2024-07" db="EMBL/GenBank/DDBJ databases">
        <title>Chromosome-level genome assembly of the water stick insect Ranatra chinensis (Heteroptera: Nepidae).</title>
        <authorList>
            <person name="Liu X."/>
        </authorList>
    </citation>
    <scope>NUCLEOTIDE SEQUENCE [LARGE SCALE GENOMIC DNA]</scope>
    <source>
        <strain evidence="2">Cailab_2021Rc</strain>
        <tissue evidence="2">Muscle</tissue>
    </source>
</reference>
<evidence type="ECO:0000313" key="2">
    <source>
        <dbReference type="EMBL" id="KAL1115325.1"/>
    </source>
</evidence>
<proteinExistence type="predicted"/>
<feature type="compositionally biased region" description="Acidic residues" evidence="1">
    <location>
        <begin position="118"/>
        <end position="128"/>
    </location>
</feature>
<comment type="caution">
    <text evidence="2">The sequence shown here is derived from an EMBL/GenBank/DDBJ whole genome shotgun (WGS) entry which is preliminary data.</text>
</comment>
<evidence type="ECO:0008006" key="4">
    <source>
        <dbReference type="Google" id="ProtNLM"/>
    </source>
</evidence>
<feature type="region of interest" description="Disordered" evidence="1">
    <location>
        <begin position="118"/>
        <end position="140"/>
    </location>
</feature>
<evidence type="ECO:0000313" key="3">
    <source>
        <dbReference type="Proteomes" id="UP001558652"/>
    </source>
</evidence>
<gene>
    <name evidence="2" type="ORF">AAG570_007355</name>
</gene>
<sequence length="284" mass="32289">MAKNGGIDGVTHSEKRESYSDFLVRFRTFIDNDNPGILFWHQRPAGHYQLSFMALLNYTTHQDRLINFLRAMGLLNFNSTCPKCGRDMFLAKKNTLRDGYNWRYEVYVKIEPDLKDEEETVDVAETSDDPSTIKEEPCSDGSADAEGIGVHWEVLIIVNCSKKMCIHSGLSFVALSHLPEIGIRRNLFGPTNPEQQTSDRVQNPDAPWYISNHTLHTDLNIPTVLHEKFKTFHSKLETHPNHRVSSLSSSRYADLKDVASLNKLFMSVNSKFAITMPKDEGSIP</sequence>